<feature type="region of interest" description="Disordered" evidence="1">
    <location>
        <begin position="1"/>
        <end position="25"/>
    </location>
</feature>
<evidence type="ECO:0000313" key="3">
    <source>
        <dbReference type="Proteomes" id="UP001054837"/>
    </source>
</evidence>
<organism evidence="2 3">
    <name type="scientific">Caerostris darwini</name>
    <dbReference type="NCBI Taxonomy" id="1538125"/>
    <lineage>
        <taxon>Eukaryota</taxon>
        <taxon>Metazoa</taxon>
        <taxon>Ecdysozoa</taxon>
        <taxon>Arthropoda</taxon>
        <taxon>Chelicerata</taxon>
        <taxon>Arachnida</taxon>
        <taxon>Araneae</taxon>
        <taxon>Araneomorphae</taxon>
        <taxon>Entelegynae</taxon>
        <taxon>Araneoidea</taxon>
        <taxon>Araneidae</taxon>
        <taxon>Caerostris</taxon>
    </lineage>
</organism>
<accession>A0AAV4PSJ6</accession>
<reference evidence="2 3" key="1">
    <citation type="submission" date="2021-06" db="EMBL/GenBank/DDBJ databases">
        <title>Caerostris darwini draft genome.</title>
        <authorList>
            <person name="Kono N."/>
            <person name="Arakawa K."/>
        </authorList>
    </citation>
    <scope>NUCLEOTIDE SEQUENCE [LARGE SCALE GENOMIC DNA]</scope>
</reference>
<dbReference type="EMBL" id="BPLQ01003121">
    <property type="protein sequence ID" value="GIX98172.1"/>
    <property type="molecule type" value="Genomic_DNA"/>
</dbReference>
<protein>
    <submittedName>
        <fullName evidence="2">Uncharacterized protein</fullName>
    </submittedName>
</protein>
<comment type="caution">
    <text evidence="2">The sequence shown here is derived from an EMBL/GenBank/DDBJ whole genome shotgun (WGS) entry which is preliminary data.</text>
</comment>
<evidence type="ECO:0000256" key="1">
    <source>
        <dbReference type="SAM" id="MobiDB-lite"/>
    </source>
</evidence>
<evidence type="ECO:0000313" key="2">
    <source>
        <dbReference type="EMBL" id="GIX98172.1"/>
    </source>
</evidence>
<gene>
    <name evidence="2" type="ORF">CDAR_396701</name>
</gene>
<proteinExistence type="predicted"/>
<dbReference type="AlphaFoldDB" id="A0AAV4PSJ6"/>
<name>A0AAV4PSJ6_9ARAC</name>
<dbReference type="Proteomes" id="UP001054837">
    <property type="component" value="Unassembled WGS sequence"/>
</dbReference>
<sequence length="104" mass="11523">MHSSITIPPYNVPPAKPTGDQSGTSIMGLHAIRRIKSRGEFPYFNPYPGLFIHPTNHITLPDHPNALICYNVPPAKHSEDQSGTSIMGLPVTRRIKRRGELSLL</sequence>
<keyword evidence="3" id="KW-1185">Reference proteome</keyword>